<proteinExistence type="predicted"/>
<evidence type="ECO:0000313" key="3">
    <source>
        <dbReference type="Proteomes" id="UP000219465"/>
    </source>
</evidence>
<evidence type="ECO:0000313" key="2">
    <source>
        <dbReference type="EMBL" id="SOE18989.1"/>
    </source>
</evidence>
<dbReference type="OrthoDB" id="8386901at2"/>
<accession>A0A286IHZ4</accession>
<organism evidence="2 3">
    <name type="scientific">Hoeflea halophila</name>
    <dbReference type="NCBI Taxonomy" id="714899"/>
    <lineage>
        <taxon>Bacteria</taxon>
        <taxon>Pseudomonadati</taxon>
        <taxon>Pseudomonadota</taxon>
        <taxon>Alphaproteobacteria</taxon>
        <taxon>Hyphomicrobiales</taxon>
        <taxon>Rhizobiaceae</taxon>
        <taxon>Hoeflea</taxon>
    </lineage>
</organism>
<name>A0A286IHZ4_9HYPH</name>
<dbReference type="Proteomes" id="UP000219465">
    <property type="component" value="Unassembled WGS sequence"/>
</dbReference>
<dbReference type="RefSeq" id="WP_097109460.1">
    <property type="nucleotide sequence ID" value="NZ_OCPC01000007.1"/>
</dbReference>
<reference evidence="3" key="1">
    <citation type="submission" date="2017-08" db="EMBL/GenBank/DDBJ databases">
        <authorList>
            <person name="Varghese N."/>
            <person name="Submissions S."/>
        </authorList>
    </citation>
    <scope>NUCLEOTIDE SEQUENCE [LARGE SCALE GENOMIC DNA]</scope>
    <source>
        <strain evidence="3">KCTC 23107</strain>
    </source>
</reference>
<feature type="compositionally biased region" description="Polar residues" evidence="1">
    <location>
        <begin position="1"/>
        <end position="37"/>
    </location>
</feature>
<feature type="region of interest" description="Disordered" evidence="1">
    <location>
        <begin position="1"/>
        <end position="82"/>
    </location>
</feature>
<evidence type="ECO:0000256" key="1">
    <source>
        <dbReference type="SAM" id="MobiDB-lite"/>
    </source>
</evidence>
<gene>
    <name evidence="2" type="ORF">SAMN05877838_3939</name>
</gene>
<keyword evidence="3" id="KW-1185">Reference proteome</keyword>
<protein>
    <submittedName>
        <fullName evidence="2">Uncharacterized protein</fullName>
    </submittedName>
</protein>
<sequence length="82" mass="8850">MTKSDNQAAKTTNRPDQNADAQSEATMGPSVSRTQASPDDAVSQEARREALRNANNGDQFVVATDLEDSEQREAAPGTREQD</sequence>
<dbReference type="EMBL" id="OCPC01000007">
    <property type="protein sequence ID" value="SOE18989.1"/>
    <property type="molecule type" value="Genomic_DNA"/>
</dbReference>
<feature type="compositionally biased region" description="Basic and acidic residues" evidence="1">
    <location>
        <begin position="69"/>
        <end position="82"/>
    </location>
</feature>
<dbReference type="AlphaFoldDB" id="A0A286IHZ4"/>